<dbReference type="EMBL" id="GGEC01089447">
    <property type="protein sequence ID" value="MBX69931.1"/>
    <property type="molecule type" value="Transcribed_RNA"/>
</dbReference>
<keyword evidence="1" id="KW-0472">Membrane</keyword>
<evidence type="ECO:0000256" key="1">
    <source>
        <dbReference type="SAM" id="Phobius"/>
    </source>
</evidence>
<evidence type="ECO:0000313" key="2">
    <source>
        <dbReference type="EMBL" id="MBX69931.1"/>
    </source>
</evidence>
<keyword evidence="1" id="KW-1133">Transmembrane helix</keyword>
<sequence>MNDLFLSSVHCFVVGYLCLYYASLGRLLEHLQKCLKLINGRTQC</sequence>
<keyword evidence="1" id="KW-0812">Transmembrane</keyword>
<proteinExistence type="predicted"/>
<reference evidence="2" key="1">
    <citation type="submission" date="2018-02" db="EMBL/GenBank/DDBJ databases">
        <title>Rhizophora mucronata_Transcriptome.</title>
        <authorList>
            <person name="Meera S.P."/>
            <person name="Sreeshan A."/>
            <person name="Augustine A."/>
        </authorList>
    </citation>
    <scope>NUCLEOTIDE SEQUENCE</scope>
    <source>
        <tissue evidence="2">Leaf</tissue>
    </source>
</reference>
<accession>A0A2P2QSP3</accession>
<feature type="transmembrane region" description="Helical" evidence="1">
    <location>
        <begin position="6"/>
        <end position="28"/>
    </location>
</feature>
<organism evidence="2">
    <name type="scientific">Rhizophora mucronata</name>
    <name type="common">Asiatic mangrove</name>
    <dbReference type="NCBI Taxonomy" id="61149"/>
    <lineage>
        <taxon>Eukaryota</taxon>
        <taxon>Viridiplantae</taxon>
        <taxon>Streptophyta</taxon>
        <taxon>Embryophyta</taxon>
        <taxon>Tracheophyta</taxon>
        <taxon>Spermatophyta</taxon>
        <taxon>Magnoliopsida</taxon>
        <taxon>eudicotyledons</taxon>
        <taxon>Gunneridae</taxon>
        <taxon>Pentapetalae</taxon>
        <taxon>rosids</taxon>
        <taxon>fabids</taxon>
        <taxon>Malpighiales</taxon>
        <taxon>Rhizophoraceae</taxon>
        <taxon>Rhizophora</taxon>
    </lineage>
</organism>
<dbReference type="AlphaFoldDB" id="A0A2P2QSP3"/>
<protein>
    <submittedName>
        <fullName evidence="2">Uncharacterized protein</fullName>
    </submittedName>
</protein>
<name>A0A2P2QSP3_RHIMU</name>